<dbReference type="PANTHER" id="PTHR34136:SF1">
    <property type="entry name" value="UDP-N-ACETYL-D-MANNOSAMINURONIC ACID TRANSFERASE"/>
    <property type="match status" value="1"/>
</dbReference>
<keyword evidence="5" id="KW-1185">Reference proteome</keyword>
<evidence type="ECO:0000313" key="4">
    <source>
        <dbReference type="EMBL" id="UWZ86123.1"/>
    </source>
</evidence>
<dbReference type="EMBL" id="CP093313">
    <property type="protein sequence ID" value="UWZ86123.1"/>
    <property type="molecule type" value="Genomic_DNA"/>
</dbReference>
<proteinExistence type="predicted"/>
<evidence type="ECO:0000256" key="1">
    <source>
        <dbReference type="ARBA" id="ARBA00022676"/>
    </source>
</evidence>
<evidence type="ECO:0000256" key="3">
    <source>
        <dbReference type="SAM" id="Phobius"/>
    </source>
</evidence>
<gene>
    <name evidence="4" type="ORF">MOP44_09285</name>
</gene>
<dbReference type="Pfam" id="PF03808">
    <property type="entry name" value="Glyco_tran_WecG"/>
    <property type="match status" value="1"/>
</dbReference>
<dbReference type="PANTHER" id="PTHR34136">
    <property type="match status" value="1"/>
</dbReference>
<evidence type="ECO:0000256" key="2">
    <source>
        <dbReference type="ARBA" id="ARBA00022679"/>
    </source>
</evidence>
<reference evidence="4" key="1">
    <citation type="submission" date="2021-04" db="EMBL/GenBank/DDBJ databases">
        <title>Phylogenetic analysis of Acidobacteriaceae.</title>
        <authorList>
            <person name="Qiu L."/>
            <person name="Zhang Q."/>
        </authorList>
    </citation>
    <scope>NUCLEOTIDE SEQUENCE</scope>
    <source>
        <strain evidence="4">DSM 25168</strain>
    </source>
</reference>
<keyword evidence="3" id="KW-0472">Membrane</keyword>
<dbReference type="NCBIfam" id="TIGR00696">
    <property type="entry name" value="wecG_tagA_cpsF"/>
    <property type="match status" value="1"/>
</dbReference>
<dbReference type="RefSeq" id="WP_260795767.1">
    <property type="nucleotide sequence ID" value="NZ_CP093313.1"/>
</dbReference>
<keyword evidence="2" id="KW-0808">Transferase</keyword>
<feature type="transmembrane region" description="Helical" evidence="3">
    <location>
        <begin position="243"/>
        <end position="264"/>
    </location>
</feature>
<dbReference type="Proteomes" id="UP001059380">
    <property type="component" value="Chromosome"/>
</dbReference>
<accession>A0A9J7BT98</accession>
<keyword evidence="1" id="KW-0328">Glycosyltransferase</keyword>
<dbReference type="InterPro" id="IPR004629">
    <property type="entry name" value="WecG_TagA_CpsF"/>
</dbReference>
<sequence>MGNATIEVAIEKPVHPKAELFGLPISLAKIDYVLAEMDRAIMAGETGHFISETNTESMYHGKRIESHGKFLRECDFSLCDGVGVVTAGLMWGYRVPRVNGPILVLEACDKGRRNNWRHFFYGGGEGIADEMARRLKLKYPGLNVVGTYCPPFRPLTPEEDEEIVKMINDAKPDIVWVGLGLLKQERWIAAHLGRIKTSWMAGEGGVFDYHSGNIPWAPAPLRALGLEWLFRLIVQPKLRYKRYWWSLVWAVQAILAGLFTLQFLRSKNK</sequence>
<keyword evidence="3" id="KW-1133">Transmembrane helix</keyword>
<keyword evidence="3" id="KW-0812">Transmembrane</keyword>
<dbReference type="KEGG" id="orp:MOP44_09285"/>
<dbReference type="CDD" id="cd06533">
    <property type="entry name" value="Glyco_transf_WecG_TagA"/>
    <property type="match status" value="1"/>
</dbReference>
<evidence type="ECO:0000313" key="5">
    <source>
        <dbReference type="Proteomes" id="UP001059380"/>
    </source>
</evidence>
<name>A0A9J7BT98_9BACT</name>
<dbReference type="AlphaFoldDB" id="A0A9J7BT98"/>
<protein>
    <submittedName>
        <fullName evidence="4">WecB/TagA/CpsF family glycosyltransferase</fullName>
    </submittedName>
</protein>
<organism evidence="4 5">
    <name type="scientific">Occallatibacter riparius</name>
    <dbReference type="NCBI Taxonomy" id="1002689"/>
    <lineage>
        <taxon>Bacteria</taxon>
        <taxon>Pseudomonadati</taxon>
        <taxon>Acidobacteriota</taxon>
        <taxon>Terriglobia</taxon>
        <taxon>Terriglobales</taxon>
        <taxon>Acidobacteriaceae</taxon>
        <taxon>Occallatibacter</taxon>
    </lineage>
</organism>
<dbReference type="GO" id="GO:0016758">
    <property type="term" value="F:hexosyltransferase activity"/>
    <property type="evidence" value="ECO:0007669"/>
    <property type="project" value="TreeGrafter"/>
</dbReference>